<evidence type="ECO:0000313" key="2">
    <source>
        <dbReference type="Proteomes" id="UP000492821"/>
    </source>
</evidence>
<evidence type="ECO:0000313" key="3">
    <source>
        <dbReference type="WBParaSite" id="Pan_g17268.t1"/>
    </source>
</evidence>
<feature type="compositionally biased region" description="Basic and acidic residues" evidence="1">
    <location>
        <begin position="57"/>
        <end position="70"/>
    </location>
</feature>
<feature type="region of interest" description="Disordered" evidence="1">
    <location>
        <begin position="1"/>
        <end position="71"/>
    </location>
</feature>
<evidence type="ECO:0000256" key="1">
    <source>
        <dbReference type="SAM" id="MobiDB-lite"/>
    </source>
</evidence>
<keyword evidence="2" id="KW-1185">Reference proteome</keyword>
<name>A0A7E4V6Q2_PANRE</name>
<proteinExistence type="predicted"/>
<organism evidence="2 3">
    <name type="scientific">Panagrellus redivivus</name>
    <name type="common">Microworm</name>
    <dbReference type="NCBI Taxonomy" id="6233"/>
    <lineage>
        <taxon>Eukaryota</taxon>
        <taxon>Metazoa</taxon>
        <taxon>Ecdysozoa</taxon>
        <taxon>Nematoda</taxon>
        <taxon>Chromadorea</taxon>
        <taxon>Rhabditida</taxon>
        <taxon>Tylenchina</taxon>
        <taxon>Panagrolaimomorpha</taxon>
        <taxon>Panagrolaimoidea</taxon>
        <taxon>Panagrolaimidae</taxon>
        <taxon>Panagrellus</taxon>
    </lineage>
</organism>
<protein>
    <submittedName>
        <fullName evidence="3">Calpastatin</fullName>
    </submittedName>
</protein>
<dbReference type="WBParaSite" id="Pan_g17268.t1">
    <property type="protein sequence ID" value="Pan_g17268.t1"/>
    <property type="gene ID" value="Pan_g17268"/>
</dbReference>
<feature type="compositionally biased region" description="Basic and acidic residues" evidence="1">
    <location>
        <begin position="24"/>
        <end position="33"/>
    </location>
</feature>
<accession>A0A7E4V6Q2</accession>
<reference evidence="2" key="1">
    <citation type="journal article" date="2013" name="Genetics">
        <title>The draft genome and transcriptome of Panagrellus redivivus are shaped by the harsh demands of a free-living lifestyle.</title>
        <authorList>
            <person name="Srinivasan J."/>
            <person name="Dillman A.R."/>
            <person name="Macchietto M.G."/>
            <person name="Heikkinen L."/>
            <person name="Lakso M."/>
            <person name="Fracchia K.M."/>
            <person name="Antoshechkin I."/>
            <person name="Mortazavi A."/>
            <person name="Wong G."/>
            <person name="Sternberg P.W."/>
        </authorList>
    </citation>
    <scope>NUCLEOTIDE SEQUENCE [LARGE SCALE GENOMIC DNA]</scope>
    <source>
        <strain evidence="2">MT8872</strain>
    </source>
</reference>
<dbReference type="AlphaFoldDB" id="A0A7E4V6Q2"/>
<reference evidence="3" key="2">
    <citation type="submission" date="2020-10" db="UniProtKB">
        <authorList>
            <consortium name="WormBaseParasite"/>
        </authorList>
    </citation>
    <scope>IDENTIFICATION</scope>
</reference>
<feature type="compositionally biased region" description="Basic and acidic residues" evidence="1">
    <location>
        <begin position="40"/>
        <end position="49"/>
    </location>
</feature>
<sequence length="90" mass="9909">MASPSKPADSEPEKNVATANEPGTRSESDKTAREPGCNSDPDKTAREPASEQDEEVKEIRKADARSKIKESSYFSKGGLEEFDYTMLKKP</sequence>
<dbReference type="Proteomes" id="UP000492821">
    <property type="component" value="Unassembled WGS sequence"/>
</dbReference>